<comment type="caution">
    <text evidence="2">The sequence shown here is derived from an EMBL/GenBank/DDBJ whole genome shotgun (WGS) entry which is preliminary data.</text>
</comment>
<dbReference type="PROSITE" id="PS51787">
    <property type="entry name" value="LON_N"/>
    <property type="match status" value="1"/>
</dbReference>
<dbReference type="RefSeq" id="WP_201636909.1">
    <property type="nucleotide sequence ID" value="NZ_JAEQNB010000005.1"/>
</dbReference>
<accession>A0ABS1JD78</accession>
<dbReference type="InterPro" id="IPR015947">
    <property type="entry name" value="PUA-like_sf"/>
</dbReference>
<sequence length="213" mass="24909">MSRFSLQLFPLQTVLYPYCVLPLHIFEPRYRTMIRMCVEHRVPFGIVQVTGGLALIDGHSAPRNYDVGTVAEITNVVEFQDGRLFITTQGHQRFKILESNYDEDVLTAIVEVYEDEPMTGQSYRELSEEVRHNFERYWKLLECVMNRDLGELDLPDDPNVLSWLIPSVLHVQPELKQAILQKRSTRERMEVLQDVLIEEVDKLRDAMKDGREK</sequence>
<dbReference type="Proteomes" id="UP000602284">
    <property type="component" value="Unassembled WGS sequence"/>
</dbReference>
<dbReference type="PANTHER" id="PTHR46732">
    <property type="entry name" value="ATP-DEPENDENT PROTEASE LA (LON) DOMAIN PROTEIN"/>
    <property type="match status" value="1"/>
</dbReference>
<dbReference type="SUPFAM" id="SSF88697">
    <property type="entry name" value="PUA domain-like"/>
    <property type="match status" value="1"/>
</dbReference>
<dbReference type="Gene3D" id="1.20.58.1480">
    <property type="match status" value="1"/>
</dbReference>
<keyword evidence="3" id="KW-1185">Reference proteome</keyword>
<evidence type="ECO:0000259" key="1">
    <source>
        <dbReference type="PROSITE" id="PS51787"/>
    </source>
</evidence>
<dbReference type="EMBL" id="JAEQNB010000005">
    <property type="protein sequence ID" value="MBL0388184.1"/>
    <property type="molecule type" value="Genomic_DNA"/>
</dbReference>
<evidence type="ECO:0000313" key="3">
    <source>
        <dbReference type="Proteomes" id="UP000602284"/>
    </source>
</evidence>
<evidence type="ECO:0000313" key="2">
    <source>
        <dbReference type="EMBL" id="MBL0388184.1"/>
    </source>
</evidence>
<protein>
    <submittedName>
        <fullName evidence="2">LON peptidase substrate-binding domain-containing protein</fullName>
    </submittedName>
</protein>
<gene>
    <name evidence="2" type="ORF">JJB07_16320</name>
</gene>
<name>A0ABS1JD78_9BACL</name>
<dbReference type="Pfam" id="PF02190">
    <property type="entry name" value="LON_substr_bdg"/>
    <property type="match status" value="1"/>
</dbReference>
<organism evidence="2 3">
    <name type="scientific">Tumebacillus amylolyticus</name>
    <dbReference type="NCBI Taxonomy" id="2801339"/>
    <lineage>
        <taxon>Bacteria</taxon>
        <taxon>Bacillati</taxon>
        <taxon>Bacillota</taxon>
        <taxon>Bacilli</taxon>
        <taxon>Bacillales</taxon>
        <taxon>Alicyclobacillaceae</taxon>
        <taxon>Tumebacillus</taxon>
    </lineage>
</organism>
<dbReference type="PANTHER" id="PTHR46732:SF8">
    <property type="entry name" value="ATP-DEPENDENT PROTEASE LA (LON) DOMAIN PROTEIN"/>
    <property type="match status" value="1"/>
</dbReference>
<dbReference type="SMART" id="SM00464">
    <property type="entry name" value="LON"/>
    <property type="match status" value="1"/>
</dbReference>
<proteinExistence type="predicted"/>
<dbReference type="Gene3D" id="2.30.130.40">
    <property type="entry name" value="LON domain-like"/>
    <property type="match status" value="1"/>
</dbReference>
<reference evidence="2 3" key="1">
    <citation type="submission" date="2021-01" db="EMBL/GenBank/DDBJ databases">
        <title>Tumebacillus sp. strain ITR2 16S ribosomal RNA gene Genome sequencing and assembly.</title>
        <authorList>
            <person name="Kang M."/>
        </authorList>
    </citation>
    <scope>NUCLEOTIDE SEQUENCE [LARGE SCALE GENOMIC DNA]</scope>
    <source>
        <strain evidence="2 3">ITR2</strain>
    </source>
</reference>
<feature type="domain" description="Lon N-terminal" evidence="1">
    <location>
        <begin position="6"/>
        <end position="200"/>
    </location>
</feature>
<dbReference type="InterPro" id="IPR046336">
    <property type="entry name" value="Lon_prtase_N_sf"/>
</dbReference>
<dbReference type="InterPro" id="IPR003111">
    <property type="entry name" value="Lon_prtase_N"/>
</dbReference>